<accession>A0AB35UKB7</accession>
<keyword evidence="1" id="KW-1133">Transmembrane helix</keyword>
<reference evidence="2" key="1">
    <citation type="submission" date="2022-03" db="EMBL/GenBank/DDBJ databases">
        <title>First case of bacteraemia caused by Dielma fastidiosa in a patient hospitalised with diverticulitis.</title>
        <authorList>
            <person name="Forman-Ankjaer B."/>
            <person name="Hvid-Jensen F."/>
            <person name="Kobel C.M."/>
            <person name="Greve T."/>
        </authorList>
    </citation>
    <scope>NUCLEOTIDE SEQUENCE</scope>
    <source>
        <strain evidence="2">AUH_DF_2021</strain>
    </source>
</reference>
<proteinExistence type="predicted"/>
<dbReference type="Proteomes" id="UP001276902">
    <property type="component" value="Unassembled WGS sequence"/>
</dbReference>
<dbReference type="EMBL" id="JALDAW010000011">
    <property type="protein sequence ID" value="MDY5167196.1"/>
    <property type="molecule type" value="Genomic_DNA"/>
</dbReference>
<dbReference type="AlphaFoldDB" id="A0AB35UKB7"/>
<keyword evidence="1" id="KW-0812">Transmembrane</keyword>
<comment type="caution">
    <text evidence="2">The sequence shown here is derived from an EMBL/GenBank/DDBJ whole genome shotgun (WGS) entry which is preliminary data.</text>
</comment>
<evidence type="ECO:0000313" key="2">
    <source>
        <dbReference type="EMBL" id="MDY5167196.1"/>
    </source>
</evidence>
<name>A0AB35UKB7_9FIRM</name>
<sequence length="89" mass="10017">MRTSAKSDVLPSTEFGYPEIFWMPNSLVRGAAPNTPAKERSLRMSEFIAFTMGGIFGVVLMCCLQINRLYARKDVENEKPKRTDPVSSE</sequence>
<evidence type="ECO:0000313" key="3">
    <source>
        <dbReference type="Proteomes" id="UP001276902"/>
    </source>
</evidence>
<organism evidence="2 3">
    <name type="scientific">Dielma fastidiosa</name>
    <dbReference type="NCBI Taxonomy" id="1034346"/>
    <lineage>
        <taxon>Bacteria</taxon>
        <taxon>Bacillati</taxon>
        <taxon>Bacillota</taxon>
        <taxon>Erysipelotrichia</taxon>
        <taxon>Erysipelotrichales</taxon>
        <taxon>Erysipelotrichaceae</taxon>
        <taxon>Dielma</taxon>
    </lineage>
</organism>
<feature type="transmembrane region" description="Helical" evidence="1">
    <location>
        <begin position="47"/>
        <end position="71"/>
    </location>
</feature>
<evidence type="ECO:0000256" key="1">
    <source>
        <dbReference type="SAM" id="Phobius"/>
    </source>
</evidence>
<protein>
    <submittedName>
        <fullName evidence="2">DUF3789 domain-containing protein</fullName>
    </submittedName>
</protein>
<gene>
    <name evidence="2" type="ORF">MQE39_03525</name>
</gene>
<dbReference type="RefSeq" id="WP_002607878.1">
    <property type="nucleotide sequence ID" value="NZ_JALDAW010000011.1"/>
</dbReference>
<keyword evidence="1" id="KW-0472">Membrane</keyword>